<dbReference type="CDD" id="cd02513">
    <property type="entry name" value="CMP-NeuAc_Synthase"/>
    <property type="match status" value="1"/>
</dbReference>
<evidence type="ECO:0000313" key="2">
    <source>
        <dbReference type="Proteomes" id="UP001519342"/>
    </source>
</evidence>
<dbReference type="InterPro" id="IPR050793">
    <property type="entry name" value="CMP-NeuNAc_synthase"/>
</dbReference>
<dbReference type="Gene3D" id="3.90.550.10">
    <property type="entry name" value="Spore Coat Polysaccharide Biosynthesis Protein SpsA, Chain A"/>
    <property type="match status" value="1"/>
</dbReference>
<evidence type="ECO:0000313" key="1">
    <source>
        <dbReference type="EMBL" id="MBP1925704.1"/>
    </source>
</evidence>
<name>A0ABS4GDI9_9FIRM</name>
<comment type="caution">
    <text evidence="1">The sequence shown here is derived from an EMBL/GenBank/DDBJ whole genome shotgun (WGS) entry which is preliminary data.</text>
</comment>
<keyword evidence="1" id="KW-0548">Nucleotidyltransferase</keyword>
<keyword evidence="1" id="KW-0808">Transferase</keyword>
<accession>A0ABS4GDI9</accession>
<dbReference type="InterPro" id="IPR003329">
    <property type="entry name" value="Cytidylyl_trans"/>
</dbReference>
<dbReference type="GO" id="GO:0016779">
    <property type="term" value="F:nucleotidyltransferase activity"/>
    <property type="evidence" value="ECO:0007669"/>
    <property type="project" value="UniProtKB-KW"/>
</dbReference>
<organism evidence="1 2">
    <name type="scientific">Sedimentibacter acidaminivorans</name>
    <dbReference type="NCBI Taxonomy" id="913099"/>
    <lineage>
        <taxon>Bacteria</taxon>
        <taxon>Bacillati</taxon>
        <taxon>Bacillota</taxon>
        <taxon>Tissierellia</taxon>
        <taxon>Sedimentibacter</taxon>
    </lineage>
</organism>
<proteinExistence type="predicted"/>
<dbReference type="PANTHER" id="PTHR21485">
    <property type="entry name" value="HAD SUPERFAMILY MEMBERS CMAS AND KDSC"/>
    <property type="match status" value="1"/>
</dbReference>
<reference evidence="1 2" key="1">
    <citation type="submission" date="2021-03" db="EMBL/GenBank/DDBJ databases">
        <title>Genomic Encyclopedia of Type Strains, Phase IV (KMG-IV): sequencing the most valuable type-strain genomes for metagenomic binning, comparative biology and taxonomic classification.</title>
        <authorList>
            <person name="Goeker M."/>
        </authorList>
    </citation>
    <scope>NUCLEOTIDE SEQUENCE [LARGE SCALE GENOMIC DNA]</scope>
    <source>
        <strain evidence="1 2">DSM 24004</strain>
    </source>
</reference>
<gene>
    <name evidence="1" type="ORF">J2Z76_001565</name>
</gene>
<sequence>MYNNKKILAVIPARSGSKGLKDKNIRLFNDKPLIAYTIEAAIKSKLFDEIFVSTDSEKYAKIAREFGASVPFLRSSYLATDASSTLDVVKDAIIKYKNIGKDFEVVFILQPTSPLRTSDDIIAAFNKMKEKSANTVVSVCEVDHSPLWSNTLSENCSMVNFLNKDTINIPRQQLPTYYRINGAIYIVNTEYLMSTDNIYHDKSFAIVISKEHSVDIDDEMDFIFAETLLKRLERPYHKAVDI</sequence>
<dbReference type="SUPFAM" id="SSF53448">
    <property type="entry name" value="Nucleotide-diphospho-sugar transferases"/>
    <property type="match status" value="1"/>
</dbReference>
<dbReference type="EMBL" id="JAGGKS010000004">
    <property type="protein sequence ID" value="MBP1925704.1"/>
    <property type="molecule type" value="Genomic_DNA"/>
</dbReference>
<dbReference type="RefSeq" id="WP_209511451.1">
    <property type="nucleotide sequence ID" value="NZ_JAGGKS010000004.1"/>
</dbReference>
<protein>
    <submittedName>
        <fullName evidence="1">CMP-N,N'-diacetyllegionaminic acid synthase</fullName>
        <ecNumber evidence="1">2.7.7.82</ecNumber>
    </submittedName>
</protein>
<dbReference type="InterPro" id="IPR029044">
    <property type="entry name" value="Nucleotide-diphossugar_trans"/>
</dbReference>
<dbReference type="Pfam" id="PF02348">
    <property type="entry name" value="CTP_transf_3"/>
    <property type="match status" value="1"/>
</dbReference>
<dbReference type="PANTHER" id="PTHR21485:SF6">
    <property type="entry name" value="N-ACYLNEURAMINATE CYTIDYLYLTRANSFERASE-RELATED"/>
    <property type="match status" value="1"/>
</dbReference>
<keyword evidence="2" id="KW-1185">Reference proteome</keyword>
<dbReference type="EC" id="2.7.7.82" evidence="1"/>
<dbReference type="Proteomes" id="UP001519342">
    <property type="component" value="Unassembled WGS sequence"/>
</dbReference>